<feature type="region of interest" description="Disordered" evidence="1">
    <location>
        <begin position="1"/>
        <end position="30"/>
    </location>
</feature>
<dbReference type="EMBL" id="BNCD01000013">
    <property type="protein sequence ID" value="GHH82774.1"/>
    <property type="molecule type" value="Genomic_DNA"/>
</dbReference>
<feature type="compositionally biased region" description="Low complexity" evidence="1">
    <location>
        <begin position="8"/>
        <end position="20"/>
    </location>
</feature>
<gene>
    <name evidence="2" type="ORF">GCM10018793_43180</name>
</gene>
<dbReference type="Proteomes" id="UP000603708">
    <property type="component" value="Unassembled WGS sequence"/>
</dbReference>
<reference evidence="2" key="2">
    <citation type="submission" date="2020-09" db="EMBL/GenBank/DDBJ databases">
        <authorList>
            <person name="Sun Q."/>
            <person name="Ohkuma M."/>
        </authorList>
    </citation>
    <scope>NUCLEOTIDE SEQUENCE</scope>
    <source>
        <strain evidence="2">JCM 5069</strain>
    </source>
</reference>
<reference evidence="2" key="1">
    <citation type="journal article" date="2014" name="Int. J. Syst. Evol. Microbiol.">
        <title>Complete genome sequence of Corynebacterium casei LMG S-19264T (=DSM 44701T), isolated from a smear-ripened cheese.</title>
        <authorList>
            <consortium name="US DOE Joint Genome Institute (JGI-PGF)"/>
            <person name="Walter F."/>
            <person name="Albersmeier A."/>
            <person name="Kalinowski J."/>
            <person name="Ruckert C."/>
        </authorList>
    </citation>
    <scope>NUCLEOTIDE SEQUENCE</scope>
    <source>
        <strain evidence="2">JCM 5069</strain>
    </source>
</reference>
<evidence type="ECO:0000313" key="2">
    <source>
        <dbReference type="EMBL" id="GHH82774.1"/>
    </source>
</evidence>
<dbReference type="AlphaFoldDB" id="A0A919GE80"/>
<accession>A0A919GE80</accession>
<organism evidence="2 3">
    <name type="scientific">Streptomyces sulfonofaciens</name>
    <dbReference type="NCBI Taxonomy" id="68272"/>
    <lineage>
        <taxon>Bacteria</taxon>
        <taxon>Bacillati</taxon>
        <taxon>Actinomycetota</taxon>
        <taxon>Actinomycetes</taxon>
        <taxon>Kitasatosporales</taxon>
        <taxon>Streptomycetaceae</taxon>
        <taxon>Streptomyces</taxon>
    </lineage>
</organism>
<sequence>MGSGLAEHAAAAHARAPPRAGYGFTPGTEEAFTDRVGRGVAAREWFVIARTPWPVRTPCNWATTPSRNSAR</sequence>
<comment type="caution">
    <text evidence="2">The sequence shown here is derived from an EMBL/GenBank/DDBJ whole genome shotgun (WGS) entry which is preliminary data.</text>
</comment>
<evidence type="ECO:0000313" key="3">
    <source>
        <dbReference type="Proteomes" id="UP000603708"/>
    </source>
</evidence>
<name>A0A919GE80_9ACTN</name>
<protein>
    <submittedName>
        <fullName evidence="2">Uncharacterized protein</fullName>
    </submittedName>
</protein>
<keyword evidence="3" id="KW-1185">Reference proteome</keyword>
<evidence type="ECO:0000256" key="1">
    <source>
        <dbReference type="SAM" id="MobiDB-lite"/>
    </source>
</evidence>
<proteinExistence type="predicted"/>